<dbReference type="Pfam" id="PF01963">
    <property type="entry name" value="TraB_PrgY_gumN"/>
    <property type="match status" value="1"/>
</dbReference>
<dbReference type="InterPro" id="IPR002816">
    <property type="entry name" value="TraB/PrgY/GumN_fam"/>
</dbReference>
<name>A0A2N0I2J1_9SPHN</name>
<feature type="signal peptide" evidence="1">
    <location>
        <begin position="1"/>
        <end position="24"/>
    </location>
</feature>
<feature type="chain" id="PRO_5014974616" description="TraB family protein" evidence="1">
    <location>
        <begin position="25"/>
        <end position="304"/>
    </location>
</feature>
<dbReference type="InterPro" id="IPR047111">
    <property type="entry name" value="YbaP-like"/>
</dbReference>
<comment type="caution">
    <text evidence="2">The sequence shown here is derived from an EMBL/GenBank/DDBJ whole genome shotgun (WGS) entry which is preliminary data.</text>
</comment>
<dbReference type="AlphaFoldDB" id="A0A2N0I2J1"/>
<evidence type="ECO:0000313" key="3">
    <source>
        <dbReference type="Proteomes" id="UP000232587"/>
    </source>
</evidence>
<dbReference type="OrthoDB" id="9806326at2"/>
<dbReference type="PANTHER" id="PTHR40590">
    <property type="entry name" value="CYTOPLASMIC PROTEIN-RELATED"/>
    <property type="match status" value="1"/>
</dbReference>
<sequence>MNPIKTLSRLLALMLAFLAPAQLAAQTAAPAPAAPAAQTARPALWKVADADTTIYLFGTIHLLPQGIEWYTGPVAQAFSDSSELVTEIPEYGDTETAAAVMKYGMMPPGQSLRAGMSKKEKIRYEAALKGLGVPVEAFDRFRPWYAAVMLATLPLQRKGYAMDHGVETHLSALAKEAGKPRSGLETLDMQLGLFGAFSAKVQKRYLFDTIKSMPTIESEIGKMVDSWAKGDALVLAELLNDDQNDPAMMKALLYDRNAAWARWIRARLDRPGTVFVAVGAGHLGGKASVQDALTKAGTATTRVQ</sequence>
<protein>
    <recommendedName>
        <fullName evidence="4">TraB family protein</fullName>
    </recommendedName>
</protein>
<dbReference type="CDD" id="cd14789">
    <property type="entry name" value="Tiki"/>
    <property type="match status" value="1"/>
</dbReference>
<keyword evidence="3" id="KW-1185">Reference proteome</keyword>
<evidence type="ECO:0000256" key="1">
    <source>
        <dbReference type="SAM" id="SignalP"/>
    </source>
</evidence>
<accession>A0A2N0I2J1</accession>
<dbReference type="EMBL" id="PHUF01000002">
    <property type="protein sequence ID" value="PKB25418.1"/>
    <property type="molecule type" value="Genomic_DNA"/>
</dbReference>
<dbReference type="PANTHER" id="PTHR40590:SF1">
    <property type="entry name" value="CYTOPLASMIC PROTEIN"/>
    <property type="match status" value="1"/>
</dbReference>
<reference evidence="2 3" key="1">
    <citation type="submission" date="2017-11" db="EMBL/GenBank/DDBJ databases">
        <title>Genomic Encyclopedia of Type Strains, Phase III (KMG-III): the genomes of soil and plant-associated and newly described type strains.</title>
        <authorList>
            <person name="Whitman W."/>
        </authorList>
    </citation>
    <scope>NUCLEOTIDE SEQUENCE [LARGE SCALE GENOMIC DNA]</scope>
    <source>
        <strain evidence="2 3">CGMCC 1.12274</strain>
    </source>
</reference>
<organism evidence="2 3">
    <name type="scientific">Novosphingobium kunmingense</name>
    <dbReference type="NCBI Taxonomy" id="1211806"/>
    <lineage>
        <taxon>Bacteria</taxon>
        <taxon>Pseudomonadati</taxon>
        <taxon>Pseudomonadota</taxon>
        <taxon>Alphaproteobacteria</taxon>
        <taxon>Sphingomonadales</taxon>
        <taxon>Sphingomonadaceae</taxon>
        <taxon>Novosphingobium</taxon>
    </lineage>
</organism>
<gene>
    <name evidence="2" type="ORF">B0I00_0617</name>
</gene>
<proteinExistence type="predicted"/>
<keyword evidence="1" id="KW-0732">Signal</keyword>
<dbReference type="RefSeq" id="WP_100865859.1">
    <property type="nucleotide sequence ID" value="NZ_PHUF01000002.1"/>
</dbReference>
<dbReference type="Proteomes" id="UP000232587">
    <property type="component" value="Unassembled WGS sequence"/>
</dbReference>
<evidence type="ECO:0000313" key="2">
    <source>
        <dbReference type="EMBL" id="PKB25418.1"/>
    </source>
</evidence>
<evidence type="ECO:0008006" key="4">
    <source>
        <dbReference type="Google" id="ProtNLM"/>
    </source>
</evidence>